<keyword evidence="6 7" id="KW-0472">Membrane</keyword>
<evidence type="ECO:0000256" key="4">
    <source>
        <dbReference type="ARBA" id="ARBA00022692"/>
    </source>
</evidence>
<dbReference type="PANTHER" id="PTHR43266">
    <property type="entry name" value="MACROLIDE-EFFLUX PROTEIN"/>
    <property type="match status" value="1"/>
</dbReference>
<keyword evidence="2" id="KW-0813">Transport</keyword>
<feature type="transmembrane region" description="Helical" evidence="7">
    <location>
        <begin position="173"/>
        <end position="194"/>
    </location>
</feature>
<protein>
    <submittedName>
        <fullName evidence="9">MFS transporter</fullName>
    </submittedName>
</protein>
<feature type="transmembrane region" description="Helical" evidence="7">
    <location>
        <begin position="104"/>
        <end position="122"/>
    </location>
</feature>
<feature type="transmembrane region" description="Helical" evidence="7">
    <location>
        <begin position="78"/>
        <end position="98"/>
    </location>
</feature>
<dbReference type="Pfam" id="PF07690">
    <property type="entry name" value="MFS_1"/>
    <property type="match status" value="1"/>
</dbReference>
<dbReference type="InterPro" id="IPR020846">
    <property type="entry name" value="MFS_dom"/>
</dbReference>
<dbReference type="Gene3D" id="1.20.1250.20">
    <property type="entry name" value="MFS general substrate transporter like domains"/>
    <property type="match status" value="1"/>
</dbReference>
<evidence type="ECO:0000256" key="2">
    <source>
        <dbReference type="ARBA" id="ARBA00022448"/>
    </source>
</evidence>
<keyword evidence="3" id="KW-1003">Cell membrane</keyword>
<dbReference type="RefSeq" id="WP_014944439.1">
    <property type="nucleotide sequence ID" value="NZ_CP041038.1"/>
</dbReference>
<comment type="subcellular location">
    <subcellularLocation>
        <location evidence="1">Cell membrane</location>
        <topology evidence="1">Multi-pass membrane protein</topology>
    </subcellularLocation>
</comment>
<feature type="transmembrane region" description="Helical" evidence="7">
    <location>
        <begin position="318"/>
        <end position="340"/>
    </location>
</feature>
<dbReference type="SUPFAM" id="SSF103473">
    <property type="entry name" value="MFS general substrate transporter"/>
    <property type="match status" value="1"/>
</dbReference>
<dbReference type="EMBL" id="CP041038">
    <property type="protein sequence ID" value="QDE37216.1"/>
    <property type="molecule type" value="Genomic_DNA"/>
</dbReference>
<feature type="transmembrane region" description="Helical" evidence="7">
    <location>
        <begin position="224"/>
        <end position="245"/>
    </location>
</feature>
<accession>A0ABX5VZ59</accession>
<keyword evidence="10" id="KW-1185">Reference proteome</keyword>
<feature type="domain" description="Major facilitator superfamily (MFS) profile" evidence="8">
    <location>
        <begin position="9"/>
        <end position="408"/>
    </location>
</feature>
<evidence type="ECO:0000256" key="6">
    <source>
        <dbReference type="ARBA" id="ARBA00023136"/>
    </source>
</evidence>
<evidence type="ECO:0000313" key="10">
    <source>
        <dbReference type="Proteomes" id="UP000320536"/>
    </source>
</evidence>
<evidence type="ECO:0000256" key="3">
    <source>
        <dbReference type="ARBA" id="ARBA00022475"/>
    </source>
</evidence>
<dbReference type="Proteomes" id="UP000320536">
    <property type="component" value="Chromosome"/>
</dbReference>
<reference evidence="9 10" key="1">
    <citation type="journal article" date="2020" name="Data Brief">
        <title>Data of de novo genome assembly of the Chlamydia psittaci strain isolated from the livestock in Volga Region, Russian Federation.</title>
        <authorList>
            <person name="Feodorova V.A."/>
            <person name="Zaitsev S.S."/>
            <person name="Khizhnyakova M.A."/>
            <person name="Saltykov Y.V."/>
            <person name="Evstifeev V.V."/>
            <person name="Khusainov F.M."/>
            <person name="Yakovlev S.I."/>
            <person name="Larionova O.S."/>
            <person name="Motin V.L."/>
        </authorList>
    </citation>
    <scope>NUCLEOTIDE SEQUENCE [LARGE SCALE GENOMIC DNA]</scope>
    <source>
        <strain evidence="9 10">Rostinovo-70</strain>
    </source>
</reference>
<name>A0ABX5VZ59_9CHLA</name>
<feature type="transmembrane region" description="Helical" evidence="7">
    <location>
        <begin position="12"/>
        <end position="35"/>
    </location>
</feature>
<evidence type="ECO:0000259" key="8">
    <source>
        <dbReference type="PROSITE" id="PS50850"/>
    </source>
</evidence>
<feature type="transmembrane region" description="Helical" evidence="7">
    <location>
        <begin position="265"/>
        <end position="284"/>
    </location>
</feature>
<evidence type="ECO:0000256" key="5">
    <source>
        <dbReference type="ARBA" id="ARBA00022989"/>
    </source>
</evidence>
<proteinExistence type="predicted"/>
<dbReference type="InterPro" id="IPR036259">
    <property type="entry name" value="MFS_trans_sf"/>
</dbReference>
<dbReference type="PANTHER" id="PTHR43266:SF2">
    <property type="entry name" value="MAJOR FACILITATOR SUPERFAMILY (MFS) PROFILE DOMAIN-CONTAINING PROTEIN"/>
    <property type="match status" value="1"/>
</dbReference>
<dbReference type="PROSITE" id="PS50850">
    <property type="entry name" value="MFS"/>
    <property type="match status" value="1"/>
</dbReference>
<evidence type="ECO:0000313" key="9">
    <source>
        <dbReference type="EMBL" id="QDE37216.1"/>
    </source>
</evidence>
<evidence type="ECO:0000256" key="7">
    <source>
        <dbReference type="SAM" id="Phobius"/>
    </source>
</evidence>
<evidence type="ECO:0000256" key="1">
    <source>
        <dbReference type="ARBA" id="ARBA00004651"/>
    </source>
</evidence>
<gene>
    <name evidence="9" type="ORF">FI836_02735</name>
</gene>
<feature type="transmembrane region" description="Helical" evidence="7">
    <location>
        <begin position="47"/>
        <end position="66"/>
    </location>
</feature>
<feature type="transmembrane region" description="Helical" evidence="7">
    <location>
        <begin position="142"/>
        <end position="161"/>
    </location>
</feature>
<feature type="transmembrane region" description="Helical" evidence="7">
    <location>
        <begin position="352"/>
        <end position="374"/>
    </location>
</feature>
<dbReference type="CDD" id="cd06173">
    <property type="entry name" value="MFS_MefA_like"/>
    <property type="match status" value="1"/>
</dbReference>
<keyword evidence="5 7" id="KW-1133">Transmembrane helix</keyword>
<keyword evidence="4 7" id="KW-0812">Transmembrane</keyword>
<organism evidence="9 10">
    <name type="scientific">Chlamydophila parapsittaci</name>
    <dbReference type="NCBI Taxonomy" id="344886"/>
    <lineage>
        <taxon>Bacteria</taxon>
        <taxon>Pseudomonadati</taxon>
        <taxon>Chlamydiota</taxon>
        <taxon>Chlamydiia</taxon>
        <taxon>Chlamydiales</taxon>
        <taxon>Chlamydiaceae</taxon>
        <taxon>Chlamydia/Chlamydophila group</taxon>
        <taxon>Chlamydia</taxon>
    </lineage>
</organism>
<sequence length="570" mass="63747">MDISIQKKSFRALVITHFLTILNDNLYKFLLVFFLLEGKSLTENAKILSYVSLCFALPFLLLAPLAGSLSDRYQKRNIILATRLIEIVCTSLGLYFFYIHSVVGGYAVLILMASHTAIFGPAKMGILPEMLPLDYLSRANGIMTAVTYTGSILGSCFAPLLVDLTKNLPINCYVLSTSFCVVSSIVSTFVSLGIRSSNFKNRSQKITYASFKDLWEIFKDTRHVHYLTLSIFLVALFLLVGAYVQVEIIPFVEFTLGYPKHYGGYLFPIVALGVGVGSYITGWISGKDIKLGYVPVMTLGLGFAFMGLYAVSCSLVGVMFFLLLLGFLGGVYQVPLHAYIQYASPEHKRGQILAANNFLDFVGVLIAAAVVRILGSGLSLPPETSFLYMGILIFCLGLWILWIWKELVYRLVLSAVLTKQLGSYLKLPKSLIPVCYLVPTHSYREVRRVLAMLPKTVRTTVVILDQKLQPGWTTRLISYCVPTVICDLHETSDRSMKEAWAVLQAKRLHMLLKKQPDLCVICLGKEENIEIFSKVVLEQGISMRTIHLVSKKASYRRNRYSLSLNQADET</sequence>
<dbReference type="InterPro" id="IPR011701">
    <property type="entry name" value="MFS"/>
</dbReference>
<feature type="transmembrane region" description="Helical" evidence="7">
    <location>
        <begin position="386"/>
        <end position="404"/>
    </location>
</feature>
<feature type="transmembrane region" description="Helical" evidence="7">
    <location>
        <begin position="291"/>
        <end position="312"/>
    </location>
</feature>